<feature type="domain" description="GH16" evidence="2">
    <location>
        <begin position="33"/>
        <end position="347"/>
    </location>
</feature>
<dbReference type="PROSITE" id="PS51762">
    <property type="entry name" value="GH16_2"/>
    <property type="match status" value="1"/>
</dbReference>
<dbReference type="GO" id="GO:0005975">
    <property type="term" value="P:carbohydrate metabolic process"/>
    <property type="evidence" value="ECO:0007669"/>
    <property type="project" value="InterPro"/>
</dbReference>
<dbReference type="InterPro" id="IPR013320">
    <property type="entry name" value="ConA-like_dom_sf"/>
</dbReference>
<name>A0A975KBD1_9SPHN</name>
<keyword evidence="3" id="KW-0378">Hydrolase</keyword>
<dbReference type="KEGG" id="spph:KFK14_11335"/>
<dbReference type="EMBL" id="CP073910">
    <property type="protein sequence ID" value="QUT07922.1"/>
    <property type="molecule type" value="Genomic_DNA"/>
</dbReference>
<keyword evidence="4" id="KW-1185">Reference proteome</keyword>
<evidence type="ECO:0000313" key="4">
    <source>
        <dbReference type="Proteomes" id="UP000681425"/>
    </source>
</evidence>
<evidence type="ECO:0000259" key="2">
    <source>
        <dbReference type="PROSITE" id="PS51762"/>
    </source>
</evidence>
<sequence>MVRPLTHEQIYNYFTARQMQNYTFRATALPSISSWTQTFLQDFDDVSTAVVDLNEASAHSTNPNRMYARGSYDTIGIGKMVAKSFVPTGNTEGKTSLYVQGDPSVLRMGSGRFPTIGPLNYSTNLETMRLKPGTNVHAAEDGVTKVSEGFEQQYGYFSCLMKTMPTYRSDTMIAWPAFWLYSNRWDLPEHPAIEDDSAELYISSRDNVLRGDGTHHTAWHYHNPPRSIVHPGYISTDYNMAGQLMTMNPNPDFGAASDFEWGNAYHEFGVLYTPEWKINYLDRKEIQRIPMFDEYHQLMHMIVSNQTSAYLMDGNVRLTKSGVTGWEDNKIVWADVDWVKAWQNPDWNNLAIAGTADALTMTSGLPMTGAYENGRIFNGTVNAPNGTTTPTLNVNGLGAKVIKKYSSFLLPPPWNGGLVAVAAGDLQGRCNFKYVASENAFILLNPGRSLEQPKHYVPPALAGSPASIPRREIEGRIMADWNKVSLLVGDDHPGKAITFDPSVAQPRCLPNLELTSVETRKAGDLAGQCRVANTPAVPARAVWNGPAEFRVVRSTGDIYHATDNPSPGKYEGEVSFWSPGIPSKKGANIRRVVIDVKEDIPFDMSFFGANLNLDYNFDAPSSLTLESGKIAAVNDLSSFANHAMQPDPAKQPGYDAAGFNGHGCLVSSVAGDILNVTSLVFGVNLVNLVAYHADGKAGVRVAGVDYKTPVFDYTLPHIIMFYWTPGGVFCKINGSPVEIIQGGTPTSSGWAIVAGSSNGPAGTYACVYGQNEVSASLVNSNVSNSGFNGKIARTSLSKNSISVANADKVIGLYGHTLGMTDLFPSDFPYKTAFPRYYS</sequence>
<gene>
    <name evidence="3" type="ORF">KFK14_11335</name>
</gene>
<dbReference type="InterPro" id="IPR000757">
    <property type="entry name" value="Beta-glucanase-like"/>
</dbReference>
<organism evidence="3 4">
    <name type="scientific">Sphingobium phenoxybenzoativorans</name>
    <dbReference type="NCBI Taxonomy" id="1592790"/>
    <lineage>
        <taxon>Bacteria</taxon>
        <taxon>Pseudomonadati</taxon>
        <taxon>Pseudomonadota</taxon>
        <taxon>Alphaproteobacteria</taxon>
        <taxon>Sphingomonadales</taxon>
        <taxon>Sphingomonadaceae</taxon>
        <taxon>Sphingobium</taxon>
    </lineage>
</organism>
<dbReference type="Gene3D" id="2.60.120.200">
    <property type="match status" value="1"/>
</dbReference>
<dbReference type="GO" id="GO:0004553">
    <property type="term" value="F:hydrolase activity, hydrolyzing O-glycosyl compounds"/>
    <property type="evidence" value="ECO:0007669"/>
    <property type="project" value="InterPro"/>
</dbReference>
<dbReference type="RefSeq" id="WP_212610872.1">
    <property type="nucleotide sequence ID" value="NZ_CP073910.1"/>
</dbReference>
<comment type="similarity">
    <text evidence="1">Belongs to the glycosyl hydrolase 16 family.</text>
</comment>
<dbReference type="CDD" id="cd00413">
    <property type="entry name" value="Glyco_hydrolase_16"/>
    <property type="match status" value="1"/>
</dbReference>
<evidence type="ECO:0000256" key="1">
    <source>
        <dbReference type="ARBA" id="ARBA00006865"/>
    </source>
</evidence>
<accession>A0A975KBD1</accession>
<proteinExistence type="inferred from homology"/>
<dbReference type="AlphaFoldDB" id="A0A975KBD1"/>
<dbReference type="Proteomes" id="UP000681425">
    <property type="component" value="Chromosome"/>
</dbReference>
<evidence type="ECO:0000313" key="3">
    <source>
        <dbReference type="EMBL" id="QUT07922.1"/>
    </source>
</evidence>
<protein>
    <submittedName>
        <fullName evidence="3">Glycoside hydrolase family 16 protein</fullName>
    </submittedName>
</protein>
<reference evidence="3" key="1">
    <citation type="submission" date="2021-04" db="EMBL/GenBank/DDBJ databases">
        <title>Isolation of p-tert-butylphenol degrading bacteria Sphingobium phenoxybenzoativorans Tas13 from active sludge.</title>
        <authorList>
            <person name="Li Y."/>
        </authorList>
    </citation>
    <scope>NUCLEOTIDE SEQUENCE</scope>
    <source>
        <strain evidence="3">Tas13</strain>
    </source>
</reference>
<dbReference type="SUPFAM" id="SSF49899">
    <property type="entry name" value="Concanavalin A-like lectins/glucanases"/>
    <property type="match status" value="1"/>
</dbReference>